<feature type="domain" description="Penicillin-binding protein transpeptidase" evidence="4">
    <location>
        <begin position="376"/>
        <end position="654"/>
    </location>
</feature>
<reference evidence="7 8" key="1">
    <citation type="submission" date="2018-10" db="EMBL/GenBank/DDBJ databases">
        <title>Kocuria sp. M5W7-7, whole genome shotgun sequence.</title>
        <authorList>
            <person name="Tuo L."/>
        </authorList>
    </citation>
    <scope>NUCLEOTIDE SEQUENCE [LARGE SCALE GENOMIC DNA]</scope>
    <source>
        <strain evidence="7 8">M5W7-7</strain>
    </source>
</reference>
<evidence type="ECO:0000256" key="3">
    <source>
        <dbReference type="ARBA" id="ARBA00023136"/>
    </source>
</evidence>
<organism evidence="7 8">
    <name type="scientific">Kocuria soli</name>
    <dbReference type="NCBI Taxonomy" id="2485125"/>
    <lineage>
        <taxon>Bacteria</taxon>
        <taxon>Bacillati</taxon>
        <taxon>Actinomycetota</taxon>
        <taxon>Actinomycetes</taxon>
        <taxon>Micrococcales</taxon>
        <taxon>Micrococcaceae</taxon>
        <taxon>Kocuria</taxon>
    </lineage>
</organism>
<evidence type="ECO:0000256" key="2">
    <source>
        <dbReference type="ARBA" id="ARBA00007171"/>
    </source>
</evidence>
<protein>
    <recommendedName>
        <fullName evidence="9">Beta-lactamase</fullName>
    </recommendedName>
</protein>
<keyword evidence="8" id="KW-1185">Reference proteome</keyword>
<dbReference type="GO" id="GO:0071555">
    <property type="term" value="P:cell wall organization"/>
    <property type="evidence" value="ECO:0007669"/>
    <property type="project" value="TreeGrafter"/>
</dbReference>
<evidence type="ECO:0000259" key="4">
    <source>
        <dbReference type="Pfam" id="PF00905"/>
    </source>
</evidence>
<dbReference type="Proteomes" id="UP000270616">
    <property type="component" value="Unassembled WGS sequence"/>
</dbReference>
<feature type="domain" description="Penicillin-binding protein dimerisation" evidence="5">
    <location>
        <begin position="167"/>
        <end position="322"/>
    </location>
</feature>
<evidence type="ECO:0000313" key="7">
    <source>
        <dbReference type="EMBL" id="ROZ65565.1"/>
    </source>
</evidence>
<dbReference type="InterPro" id="IPR012338">
    <property type="entry name" value="Beta-lactam/transpept-like"/>
</dbReference>
<sequence>MDASSVGSYIRCMNPAPNSIHMTRRHLLTLTALGAGASSITVLSGCGSGAQRGAKDAAQKLANGLQAADATDVPLTPAPTDPSAFFSLRMVGEMRPRVTVANVDVQDTKATANLKFDWDSLDPDQIWSYTSSADLAQDDSGAWNVQWSDAIVHPDLQDGQGLALELIPGERSGILGNDDVPIVSNQEVHVLGINKADLSPEDAETSARELAEVVDIPVQEYQEKVHAYGDEAFVEAITLRRSDFLKLDGRRAGAIDGYEVQTRTMPLAVTKGFAGALIGSVRTPTAEDLETAGDELDGVDWIGSGGLQEAFDDRLRAVNRLRVTVSQLDGARTPPRLEALWEQSAAPDSPLRTTLDVPLQRAAEEIIANTDSPSALVAVRVSTGDVLVAACGPDDNAYPTATLGQYAPGSTFKIATSMALLRKGLTEDSTVHCTENISVDGRSFNNAGTYLSDHLGDISLKEAIAQSCNTALIDRHEEVSQDDLADAGAALGIGAEWDLGIPAYSGNIPRDETGTEHAASMIGQGKVQTSPLAMAIFAASVAAGETVTPQLLPEDKPAKSVSTDFTSAEAAQLRSLMRAVVTEGHLLDLDAHPGGEVIGKTGTAEFGEADPDRGGFPRTHSWVIAAQADLAFSVFVEDGDYGSVTGAPLAKKFLDAVQSVGQTSSGA</sequence>
<comment type="similarity">
    <text evidence="2">Belongs to the transpeptidase family.</text>
</comment>
<dbReference type="InterPro" id="IPR050515">
    <property type="entry name" value="Beta-lactam/transpept"/>
</dbReference>
<dbReference type="EMBL" id="RKMF01000001">
    <property type="protein sequence ID" value="ROZ65565.1"/>
    <property type="molecule type" value="Genomic_DNA"/>
</dbReference>
<dbReference type="PANTHER" id="PTHR30627">
    <property type="entry name" value="PEPTIDOGLYCAN D,D-TRANSPEPTIDASE"/>
    <property type="match status" value="1"/>
</dbReference>
<proteinExistence type="inferred from homology"/>
<dbReference type="SUPFAM" id="SSF56601">
    <property type="entry name" value="beta-lactamase/transpeptidase-like"/>
    <property type="match status" value="1"/>
</dbReference>
<dbReference type="Pfam" id="PF00905">
    <property type="entry name" value="Transpeptidase"/>
    <property type="match status" value="1"/>
</dbReference>
<comment type="caution">
    <text evidence="7">The sequence shown here is derived from an EMBL/GenBank/DDBJ whole genome shotgun (WGS) entry which is preliminary data.</text>
</comment>
<dbReference type="InterPro" id="IPR036138">
    <property type="entry name" value="PBP_dimer_sf"/>
</dbReference>
<accession>A0A3N4A7G6</accession>
<dbReference type="SUPFAM" id="SSF56519">
    <property type="entry name" value="Penicillin binding protein dimerisation domain"/>
    <property type="match status" value="1"/>
</dbReference>
<dbReference type="InterPro" id="IPR007887">
    <property type="entry name" value="MecA_N"/>
</dbReference>
<dbReference type="GO" id="GO:0046677">
    <property type="term" value="P:response to antibiotic"/>
    <property type="evidence" value="ECO:0007669"/>
    <property type="project" value="InterPro"/>
</dbReference>
<dbReference type="Gene3D" id="3.90.1310.10">
    <property type="entry name" value="Penicillin-binding protein 2a (Domain 2)"/>
    <property type="match status" value="1"/>
</dbReference>
<evidence type="ECO:0000259" key="5">
    <source>
        <dbReference type="Pfam" id="PF03717"/>
    </source>
</evidence>
<evidence type="ECO:0000256" key="1">
    <source>
        <dbReference type="ARBA" id="ARBA00004370"/>
    </source>
</evidence>
<name>A0A3N4A7G6_9MICC</name>
<dbReference type="Gene3D" id="3.40.710.10">
    <property type="entry name" value="DD-peptidase/beta-lactamase superfamily"/>
    <property type="match status" value="1"/>
</dbReference>
<evidence type="ECO:0000313" key="8">
    <source>
        <dbReference type="Proteomes" id="UP000270616"/>
    </source>
</evidence>
<dbReference type="AlphaFoldDB" id="A0A3N4A7G6"/>
<dbReference type="GO" id="GO:0005886">
    <property type="term" value="C:plasma membrane"/>
    <property type="evidence" value="ECO:0007669"/>
    <property type="project" value="TreeGrafter"/>
</dbReference>
<dbReference type="InterPro" id="IPR001460">
    <property type="entry name" value="PCN-bd_Tpept"/>
</dbReference>
<evidence type="ECO:0008006" key="9">
    <source>
        <dbReference type="Google" id="ProtNLM"/>
    </source>
</evidence>
<dbReference type="Pfam" id="PF03717">
    <property type="entry name" value="PBP_dimer"/>
    <property type="match status" value="1"/>
</dbReference>
<gene>
    <name evidence="7" type="ORF">EDL96_00170</name>
</gene>
<feature type="domain" description="NTF2-like N-terminal transpeptidase" evidence="6">
    <location>
        <begin position="102"/>
        <end position="160"/>
    </location>
</feature>
<comment type="subcellular location">
    <subcellularLocation>
        <location evidence="1">Membrane</location>
    </subcellularLocation>
</comment>
<dbReference type="GO" id="GO:0071972">
    <property type="term" value="F:peptidoglycan L,D-transpeptidase activity"/>
    <property type="evidence" value="ECO:0007669"/>
    <property type="project" value="TreeGrafter"/>
</dbReference>
<keyword evidence="3" id="KW-0472">Membrane</keyword>
<dbReference type="Gene3D" id="3.30.1390.30">
    <property type="entry name" value="Penicillin-binding protein 2a, domain 3"/>
    <property type="match status" value="1"/>
</dbReference>
<dbReference type="GO" id="GO:0008658">
    <property type="term" value="F:penicillin binding"/>
    <property type="evidence" value="ECO:0007669"/>
    <property type="project" value="InterPro"/>
</dbReference>
<dbReference type="PANTHER" id="PTHR30627:SF24">
    <property type="entry name" value="PENICILLIN-BINDING PROTEIN 4B"/>
    <property type="match status" value="1"/>
</dbReference>
<dbReference type="Pfam" id="PF05223">
    <property type="entry name" value="MecA_N"/>
    <property type="match status" value="1"/>
</dbReference>
<dbReference type="InterPro" id="IPR005311">
    <property type="entry name" value="PBP_dimer"/>
</dbReference>
<evidence type="ECO:0000259" key="6">
    <source>
        <dbReference type="Pfam" id="PF05223"/>
    </source>
</evidence>